<evidence type="ECO:0000256" key="6">
    <source>
        <dbReference type="ARBA" id="ARBA00022870"/>
    </source>
</evidence>
<dbReference type="GO" id="GO:0046740">
    <property type="term" value="P:transport of virus in host, cell to cell"/>
    <property type="evidence" value="ECO:0007669"/>
    <property type="project" value="UniProtKB-KW"/>
</dbReference>
<dbReference type="Pfam" id="PF02495">
    <property type="entry name" value="TGBp3"/>
    <property type="match status" value="1"/>
</dbReference>
<evidence type="ECO:0000256" key="3">
    <source>
        <dbReference type="ARBA" id="ARBA00013812"/>
    </source>
</evidence>
<proteinExistence type="inferred from homology"/>
<protein>
    <recommendedName>
        <fullName evidence="3">Movement protein TGBp3</fullName>
    </recommendedName>
    <alternativeName>
        <fullName evidence="12">Triple gene block 3 protein</fullName>
    </alternativeName>
</protein>
<keyword evidence="6" id="KW-1043">Host membrane</keyword>
<keyword evidence="10" id="KW-1038">Host endoplasmic reticulum</keyword>
<evidence type="ECO:0000256" key="7">
    <source>
        <dbReference type="ARBA" id="ARBA00022989"/>
    </source>
</evidence>
<organism evidence="13">
    <name type="scientific">Papaya mosaic potexvirus</name>
    <name type="common">PMV</name>
    <dbReference type="NCBI Taxonomy" id="12181"/>
    <lineage>
        <taxon>Viruses</taxon>
        <taxon>Riboviria</taxon>
        <taxon>Orthornavirae</taxon>
        <taxon>Kitrinoviricota</taxon>
        <taxon>Alsuviricetes</taxon>
        <taxon>Tymovirales</taxon>
        <taxon>Alphaflexiviridae</taxon>
        <taxon>Potexvirus</taxon>
        <taxon>Potexvirus papayae</taxon>
    </lineage>
</organism>
<evidence type="ECO:0000256" key="2">
    <source>
        <dbReference type="ARBA" id="ARBA00010355"/>
    </source>
</evidence>
<organismHost>
    <name type="scientific">Carica papaya</name>
    <name type="common">Papaya</name>
    <dbReference type="NCBI Taxonomy" id="3649"/>
</organismHost>
<evidence type="ECO:0000256" key="8">
    <source>
        <dbReference type="ARBA" id="ARBA00023031"/>
    </source>
</evidence>
<keyword evidence="5" id="KW-0812">Transmembrane</keyword>
<evidence type="ECO:0000256" key="1">
    <source>
        <dbReference type="ARBA" id="ARBA00004625"/>
    </source>
</evidence>
<sequence>MFSGKEMLLIGLTTLVALIALNWLQTDAERGCVVVLSGHSSTLKGQRCELLHPDAIKAMSAHLKGLRY</sequence>
<comment type="similarity">
    <text evidence="2">Belongs to the Tymovirales TGBp3 protein family.</text>
</comment>
<evidence type="ECO:0000256" key="5">
    <source>
        <dbReference type="ARBA" id="ARBA00022692"/>
    </source>
</evidence>
<accession>Q8V0Q5</accession>
<evidence type="ECO:0000256" key="12">
    <source>
        <dbReference type="ARBA" id="ARBA00033148"/>
    </source>
</evidence>
<comment type="function">
    <text evidence="11">Plays a role in viral cell-to-cell propagation, by facilitating genome transport to neighboring plant cells through plasmosdesmata. May induce the formation of granular vesicles derived from the Endoplasmic reticulum, which align on actin filaments.</text>
</comment>
<evidence type="ECO:0000256" key="11">
    <source>
        <dbReference type="ARBA" id="ARBA00025270"/>
    </source>
</evidence>
<keyword evidence="9" id="KW-0472">Membrane</keyword>
<dbReference type="InterPro" id="IPR003411">
    <property type="entry name" value="TGBp3"/>
</dbReference>
<name>Q8V0Q5_PMV</name>
<evidence type="ECO:0000256" key="9">
    <source>
        <dbReference type="ARBA" id="ARBA00023136"/>
    </source>
</evidence>
<keyword evidence="4" id="KW-0813">Transport</keyword>
<evidence type="ECO:0000313" key="13">
    <source>
        <dbReference type="EMBL" id="AAG52892.1"/>
    </source>
</evidence>
<dbReference type="EMBL" id="AY017186">
    <property type="protein sequence ID" value="AAG52892.1"/>
    <property type="molecule type" value="Genomic_RNA"/>
</dbReference>
<keyword evidence="8" id="KW-0916">Viral movement protein</keyword>
<comment type="subcellular location">
    <subcellularLocation>
        <location evidence="1">Host endoplasmic reticulum membrane</location>
    </subcellularLocation>
</comment>
<evidence type="ECO:0000256" key="10">
    <source>
        <dbReference type="ARBA" id="ARBA00023184"/>
    </source>
</evidence>
<evidence type="ECO:0000256" key="4">
    <source>
        <dbReference type="ARBA" id="ARBA00022448"/>
    </source>
</evidence>
<organismHost>
    <name type="scientific">Ullucus tuberosus</name>
    <name type="common">Olluco</name>
    <dbReference type="NCBI Taxonomy" id="108055"/>
</organismHost>
<dbReference type="GO" id="GO:0044167">
    <property type="term" value="C:host cell endoplasmic reticulum membrane"/>
    <property type="evidence" value="ECO:0007669"/>
    <property type="project" value="UniProtKB-SubCell"/>
</dbReference>
<reference evidence="13" key="1">
    <citation type="submission" date="2000-12" db="EMBL/GenBank/DDBJ databases">
        <title>First report of a Mexican isolate of papaya mosaic virus in papaya and cucubirts.</title>
        <authorList>
            <person name="Noa-Carrazana J.C."/>
            <person name="Silva-Rosales L."/>
        </authorList>
    </citation>
    <scope>NUCLEOTIDE SEQUENCE</scope>
    <source>
        <strain evidence="13">Chiapas</strain>
    </source>
</reference>
<keyword evidence="7" id="KW-1133">Transmembrane helix</keyword>